<dbReference type="Pfam" id="PF00903">
    <property type="entry name" value="Glyoxalase"/>
    <property type="match status" value="1"/>
</dbReference>
<evidence type="ECO:0000313" key="1">
    <source>
        <dbReference type="EMBL" id="MBB4881710.1"/>
    </source>
</evidence>
<dbReference type="PANTHER" id="PTHR36503:SF2">
    <property type="entry name" value="BLR2408 PROTEIN"/>
    <property type="match status" value="1"/>
</dbReference>
<evidence type="ECO:0000313" key="2">
    <source>
        <dbReference type="Proteomes" id="UP000560081"/>
    </source>
</evidence>
<dbReference type="OrthoDB" id="4265398at2"/>
<proteinExistence type="predicted"/>
<dbReference type="EMBL" id="JACHMC010000001">
    <property type="protein sequence ID" value="MBB4881710.1"/>
    <property type="molecule type" value="Genomic_DNA"/>
</dbReference>
<organism evidence="1 2">
    <name type="scientific">Micrococcus flavus</name>
    <dbReference type="NCBI Taxonomy" id="384602"/>
    <lineage>
        <taxon>Bacteria</taxon>
        <taxon>Bacillati</taxon>
        <taxon>Actinomycetota</taxon>
        <taxon>Actinomycetes</taxon>
        <taxon>Micrococcales</taxon>
        <taxon>Micrococcaceae</taxon>
        <taxon>Micrococcus</taxon>
    </lineage>
</organism>
<reference evidence="1 2" key="1">
    <citation type="submission" date="2020-08" db="EMBL/GenBank/DDBJ databases">
        <title>Sequencing the genomes of 1000 actinobacteria strains.</title>
        <authorList>
            <person name="Klenk H.-P."/>
        </authorList>
    </citation>
    <scope>NUCLEOTIDE SEQUENCE [LARGE SCALE GENOMIC DNA]</scope>
    <source>
        <strain evidence="1 2">DSM 19079</strain>
    </source>
</reference>
<dbReference type="PROSITE" id="PS51819">
    <property type="entry name" value="VOC"/>
    <property type="match status" value="1"/>
</dbReference>
<protein>
    <submittedName>
        <fullName evidence="1">Putative lactoylglutathione lyase</fullName>
    </submittedName>
</protein>
<dbReference type="GO" id="GO:0016829">
    <property type="term" value="F:lyase activity"/>
    <property type="evidence" value="ECO:0007669"/>
    <property type="project" value="UniProtKB-KW"/>
</dbReference>
<dbReference type="RefSeq" id="WP_135030874.1">
    <property type="nucleotide sequence ID" value="NZ_BMLA01000012.1"/>
</dbReference>
<dbReference type="Proteomes" id="UP000560081">
    <property type="component" value="Unassembled WGS sequence"/>
</dbReference>
<dbReference type="Gene3D" id="3.10.180.10">
    <property type="entry name" value="2,3-Dihydroxybiphenyl 1,2-Dioxygenase, domain 1"/>
    <property type="match status" value="1"/>
</dbReference>
<keyword evidence="2" id="KW-1185">Reference proteome</keyword>
<dbReference type="AlphaFoldDB" id="A0A4Y8WV60"/>
<gene>
    <name evidence="1" type="ORF">BJ976_000061</name>
</gene>
<comment type="caution">
    <text evidence="1">The sequence shown here is derived from an EMBL/GenBank/DDBJ whole genome shotgun (WGS) entry which is preliminary data.</text>
</comment>
<dbReference type="InterPro" id="IPR037523">
    <property type="entry name" value="VOC_core"/>
</dbReference>
<dbReference type="PANTHER" id="PTHR36503">
    <property type="entry name" value="BLR2520 PROTEIN"/>
    <property type="match status" value="1"/>
</dbReference>
<dbReference type="SUPFAM" id="SSF54593">
    <property type="entry name" value="Glyoxalase/Bleomycin resistance protein/Dihydroxybiphenyl dioxygenase"/>
    <property type="match status" value="1"/>
</dbReference>
<dbReference type="InterPro" id="IPR029068">
    <property type="entry name" value="Glyas_Bleomycin-R_OHBP_Dase"/>
</dbReference>
<keyword evidence="1" id="KW-0456">Lyase</keyword>
<dbReference type="InterPro" id="IPR004360">
    <property type="entry name" value="Glyas_Fos-R_dOase_dom"/>
</dbReference>
<accession>A0A4Y8WV60</accession>
<name>A0A4Y8WV60_9MICC</name>
<sequence>MALFSQPVYINLPTTDTERIRSFWTAVGAGIDEDFSDENSVCVALTDSTFAMYLSPGFYTDFIGEREIADCLTTNSALLQLTAPDRQAVDRLVAAAVEAGGTEVELPEDLQEDMSASGVFSRQVIDPDGHQWEFMAA</sequence>